<organism evidence="1 2">
    <name type="scientific">Oryzias melastigma</name>
    <name type="common">Marine medaka</name>
    <dbReference type="NCBI Taxonomy" id="30732"/>
    <lineage>
        <taxon>Eukaryota</taxon>
        <taxon>Metazoa</taxon>
        <taxon>Chordata</taxon>
        <taxon>Craniata</taxon>
        <taxon>Vertebrata</taxon>
        <taxon>Euteleostomi</taxon>
        <taxon>Actinopterygii</taxon>
        <taxon>Neopterygii</taxon>
        <taxon>Teleostei</taxon>
        <taxon>Neoteleostei</taxon>
        <taxon>Acanthomorphata</taxon>
        <taxon>Ovalentaria</taxon>
        <taxon>Atherinomorphae</taxon>
        <taxon>Beloniformes</taxon>
        <taxon>Adrianichthyidae</taxon>
        <taxon>Oryziinae</taxon>
        <taxon>Oryzias</taxon>
    </lineage>
</organism>
<dbReference type="AlphaFoldDB" id="A0A834FM89"/>
<sequence>MKRKTDLAQPDKNNMVSWREDFVEEGGPIPEEAVEEETQPREPWSLHMLLLAVDLCPLGERELQTECREQRMTFASSVCASDGSRAVCP</sequence>
<comment type="caution">
    <text evidence="1">The sequence shown here is derived from an EMBL/GenBank/DDBJ whole genome shotgun (WGS) entry which is preliminary data.</text>
</comment>
<dbReference type="EMBL" id="WKFB01000077">
    <property type="protein sequence ID" value="KAF6736831.1"/>
    <property type="molecule type" value="Genomic_DNA"/>
</dbReference>
<dbReference type="Proteomes" id="UP000646548">
    <property type="component" value="Unassembled WGS sequence"/>
</dbReference>
<name>A0A834FM89_ORYME</name>
<proteinExistence type="predicted"/>
<gene>
    <name evidence="1" type="ORF">FQA47_014014</name>
</gene>
<accession>A0A834FM89</accession>
<evidence type="ECO:0000313" key="2">
    <source>
        <dbReference type="Proteomes" id="UP000646548"/>
    </source>
</evidence>
<protein>
    <submittedName>
        <fullName evidence="1">Uncharacterized protein</fullName>
    </submittedName>
</protein>
<evidence type="ECO:0000313" key="1">
    <source>
        <dbReference type="EMBL" id="KAF6736831.1"/>
    </source>
</evidence>
<reference evidence="1" key="1">
    <citation type="journal article" name="BMC Genomics">
        <title>Long-read sequencing and de novo genome assembly of marine medaka (Oryzias melastigma).</title>
        <authorList>
            <person name="Liang P."/>
            <person name="Saqib H.S.A."/>
            <person name="Ni X."/>
            <person name="Shen Y."/>
        </authorList>
    </citation>
    <scope>NUCLEOTIDE SEQUENCE</scope>
    <source>
        <strain evidence="1">Bigg-433</strain>
    </source>
</reference>